<reference evidence="4 5" key="1">
    <citation type="journal article" date="2018" name="Nat. Genet.">
        <title>The Rosa genome provides new insights in the design of modern roses.</title>
        <authorList>
            <person name="Bendahmane M."/>
        </authorList>
    </citation>
    <scope>NUCLEOTIDE SEQUENCE [LARGE SCALE GENOMIC DNA]</scope>
    <source>
        <strain evidence="5">cv. Old Blush</strain>
    </source>
</reference>
<protein>
    <submittedName>
        <fullName evidence="4">Putative alcohol O-acetyltransferase</fullName>
        <ecNumber evidence="4">2.3.1.84</ecNumber>
    </submittedName>
</protein>
<evidence type="ECO:0000313" key="4">
    <source>
        <dbReference type="EMBL" id="PRQ58718.1"/>
    </source>
</evidence>
<evidence type="ECO:0000256" key="3">
    <source>
        <dbReference type="ARBA" id="ARBA00023315"/>
    </source>
</evidence>
<dbReference type="Gramene" id="PRQ58718">
    <property type="protein sequence ID" value="PRQ58718"/>
    <property type="gene ID" value="RchiOBHm_Chr1g0362351"/>
</dbReference>
<organism evidence="4 5">
    <name type="scientific">Rosa chinensis</name>
    <name type="common">China rose</name>
    <dbReference type="NCBI Taxonomy" id="74649"/>
    <lineage>
        <taxon>Eukaryota</taxon>
        <taxon>Viridiplantae</taxon>
        <taxon>Streptophyta</taxon>
        <taxon>Embryophyta</taxon>
        <taxon>Tracheophyta</taxon>
        <taxon>Spermatophyta</taxon>
        <taxon>Magnoliopsida</taxon>
        <taxon>eudicotyledons</taxon>
        <taxon>Gunneridae</taxon>
        <taxon>Pentapetalae</taxon>
        <taxon>rosids</taxon>
        <taxon>fabids</taxon>
        <taxon>Rosales</taxon>
        <taxon>Rosaceae</taxon>
        <taxon>Rosoideae</taxon>
        <taxon>Rosoideae incertae sedis</taxon>
        <taxon>Rosa</taxon>
    </lineage>
</organism>
<dbReference type="SMR" id="A0A2P6SJ56"/>
<gene>
    <name evidence="4" type="ORF">RchiOBHm_Chr1g0362351</name>
</gene>
<proteinExistence type="inferred from homology"/>
<accession>A0A2P6SJ56</accession>
<dbReference type="STRING" id="74649.A0A2P6SJ56"/>
<dbReference type="PANTHER" id="PTHR31623:SF20">
    <property type="entry name" value="VINORINE SYNTHASE-LIKE"/>
    <property type="match status" value="1"/>
</dbReference>
<keyword evidence="2 4" id="KW-0808">Transferase</keyword>
<keyword evidence="5" id="KW-1185">Reference proteome</keyword>
<dbReference type="Proteomes" id="UP000238479">
    <property type="component" value="Chromosome 1"/>
</dbReference>
<keyword evidence="3 4" id="KW-0012">Acyltransferase</keyword>
<sequence>MEKIEVSIISRDTIKPSAASSSLLHPHKLSIIDQITPTMYVPVIFFYPITDPVFNLPRTLTDLKNTLSQTLTLYYPLSGRVKNNLYIDDFEAGVPYLEVRVNCNMIDFLKLPKTEWLNEFVPIQPYRKETISELLPLLGVQVNIFDYGIAIGVSLCHKLIDGETANCFLKSWVAAFRGCRDKIIHPNLSQAAVLFPPRDDLPEKYVALMERWCFCERNVVTRRFVFNAKAISALQDEGKSEYVPEPSRVQALTGFLWKHQLAASRALSSGTSTRFSLALQAVNLRSRLNMKTTLDNAIGNIFLWAPSFLELNYTTPESSDHKLCDLVNLLKESVKEYNSDYLETLKGEKGYGGMCDWLDLMEEGSSIEPALEIYSFSSWTRMFDQIDFGWGKPFWIGVTGKVQTTYTNSTVLVETQCDNGIEAWVTLDQKRMAMLEQDPQFLAFASPTPGISMASSVGID</sequence>
<dbReference type="Pfam" id="PF02458">
    <property type="entry name" value="Transferase"/>
    <property type="match status" value="1"/>
</dbReference>
<dbReference type="Gene3D" id="3.30.559.10">
    <property type="entry name" value="Chloramphenicol acetyltransferase-like domain"/>
    <property type="match status" value="2"/>
</dbReference>
<dbReference type="EMBL" id="PDCK01000039">
    <property type="protein sequence ID" value="PRQ58718.1"/>
    <property type="molecule type" value="Genomic_DNA"/>
</dbReference>
<dbReference type="AlphaFoldDB" id="A0A2P6SJ56"/>
<dbReference type="OMA" id="HNSIEAW"/>
<comment type="caution">
    <text evidence="4">The sequence shown here is derived from an EMBL/GenBank/DDBJ whole genome shotgun (WGS) entry which is preliminary data.</text>
</comment>
<evidence type="ECO:0000313" key="5">
    <source>
        <dbReference type="Proteomes" id="UP000238479"/>
    </source>
</evidence>
<comment type="similarity">
    <text evidence="1">Belongs to the plant acyltransferase family.</text>
</comment>
<evidence type="ECO:0000256" key="1">
    <source>
        <dbReference type="ARBA" id="ARBA00009861"/>
    </source>
</evidence>
<dbReference type="PANTHER" id="PTHR31623">
    <property type="entry name" value="F21J9.9"/>
    <property type="match status" value="1"/>
</dbReference>
<dbReference type="EC" id="2.3.1.84" evidence="4"/>
<dbReference type="InterPro" id="IPR023213">
    <property type="entry name" value="CAT-like_dom_sf"/>
</dbReference>
<evidence type="ECO:0000256" key="2">
    <source>
        <dbReference type="ARBA" id="ARBA00022679"/>
    </source>
</evidence>
<dbReference type="GO" id="GO:0004026">
    <property type="term" value="F:alcohol O-acetyltransferase activity"/>
    <property type="evidence" value="ECO:0007669"/>
    <property type="project" value="UniProtKB-EC"/>
</dbReference>
<name>A0A2P6SJ56_ROSCH</name>
<dbReference type="OrthoDB" id="671439at2759"/>